<dbReference type="InterPro" id="IPR001012">
    <property type="entry name" value="UBX_dom"/>
</dbReference>
<dbReference type="SMART" id="SM00580">
    <property type="entry name" value="PUG"/>
    <property type="match status" value="1"/>
</dbReference>
<dbReference type="Proteomes" id="UP000054359">
    <property type="component" value="Unassembled WGS sequence"/>
</dbReference>
<feature type="domain" description="UBX" evidence="2">
    <location>
        <begin position="337"/>
        <end position="405"/>
    </location>
</feature>
<feature type="non-terminal residue" evidence="3">
    <location>
        <position position="431"/>
    </location>
</feature>
<keyword evidence="4" id="KW-1185">Reference proteome</keyword>
<dbReference type="STRING" id="407821.A0A087UF33"/>
<evidence type="ECO:0000313" key="4">
    <source>
        <dbReference type="Proteomes" id="UP000054359"/>
    </source>
</evidence>
<dbReference type="OrthoDB" id="49605at2759"/>
<dbReference type="OMA" id="VFFRCPM"/>
<proteinExistence type="predicted"/>
<gene>
    <name evidence="3" type="ORF">X975_24628</name>
</gene>
<dbReference type="PANTHER" id="PTHR23153:SF38">
    <property type="entry name" value="UBX DOMAIN-CONTAINING PROTEIN 6"/>
    <property type="match status" value="1"/>
</dbReference>
<reference evidence="3 4" key="1">
    <citation type="submission" date="2013-11" db="EMBL/GenBank/DDBJ databases">
        <title>Genome sequencing of Stegodyphus mimosarum.</title>
        <authorList>
            <person name="Bechsgaard J."/>
        </authorList>
    </citation>
    <scope>NUCLEOTIDE SEQUENCE [LARGE SCALE GENOMIC DNA]</scope>
</reference>
<name>A0A087UF33_STEMI</name>
<dbReference type="InterPro" id="IPR018997">
    <property type="entry name" value="PUB_domain"/>
</dbReference>
<dbReference type="InterPro" id="IPR036339">
    <property type="entry name" value="PUB-like_dom_sf"/>
</dbReference>
<evidence type="ECO:0000259" key="2">
    <source>
        <dbReference type="PROSITE" id="PS50033"/>
    </source>
</evidence>
<accession>A0A087UF33</accession>
<dbReference type="InterPro" id="IPR042774">
    <property type="entry name" value="UBXN6_PUB"/>
</dbReference>
<dbReference type="Pfam" id="PF09409">
    <property type="entry name" value="PUB"/>
    <property type="match status" value="1"/>
</dbReference>
<dbReference type="PANTHER" id="PTHR23153">
    <property type="entry name" value="UBX-RELATED"/>
    <property type="match status" value="1"/>
</dbReference>
<dbReference type="GO" id="GO:0005737">
    <property type="term" value="C:cytoplasm"/>
    <property type="evidence" value="ECO:0007669"/>
    <property type="project" value="TreeGrafter"/>
</dbReference>
<dbReference type="SUPFAM" id="SSF143503">
    <property type="entry name" value="PUG domain-like"/>
    <property type="match status" value="1"/>
</dbReference>
<dbReference type="InterPro" id="IPR029071">
    <property type="entry name" value="Ubiquitin-like_domsf"/>
</dbReference>
<protein>
    <submittedName>
        <fullName evidence="3">UBX domain-containing protein 6</fullName>
    </submittedName>
</protein>
<feature type="region of interest" description="Disordered" evidence="1">
    <location>
        <begin position="19"/>
        <end position="55"/>
    </location>
</feature>
<dbReference type="CDD" id="cd10460">
    <property type="entry name" value="PUB_UBXD1"/>
    <property type="match status" value="1"/>
</dbReference>
<dbReference type="Pfam" id="PF00789">
    <property type="entry name" value="UBX"/>
    <property type="match status" value="1"/>
</dbReference>
<dbReference type="PROSITE" id="PS50033">
    <property type="entry name" value="UBX"/>
    <property type="match status" value="1"/>
</dbReference>
<dbReference type="CDD" id="cd16119">
    <property type="entry name" value="UBX_UBXN6"/>
    <property type="match status" value="1"/>
</dbReference>
<dbReference type="SUPFAM" id="SSF54236">
    <property type="entry name" value="Ubiquitin-like"/>
    <property type="match status" value="1"/>
</dbReference>
<evidence type="ECO:0000313" key="3">
    <source>
        <dbReference type="EMBL" id="KFM75972.1"/>
    </source>
</evidence>
<organism evidence="3 4">
    <name type="scientific">Stegodyphus mimosarum</name>
    <name type="common">African social velvet spider</name>
    <dbReference type="NCBI Taxonomy" id="407821"/>
    <lineage>
        <taxon>Eukaryota</taxon>
        <taxon>Metazoa</taxon>
        <taxon>Ecdysozoa</taxon>
        <taxon>Arthropoda</taxon>
        <taxon>Chelicerata</taxon>
        <taxon>Arachnida</taxon>
        <taxon>Araneae</taxon>
        <taxon>Araneomorphae</taxon>
        <taxon>Entelegynae</taxon>
        <taxon>Eresoidea</taxon>
        <taxon>Eresidae</taxon>
        <taxon>Stegodyphus</taxon>
    </lineage>
</organism>
<dbReference type="EMBL" id="KK119542">
    <property type="protein sequence ID" value="KFM75972.1"/>
    <property type="molecule type" value="Genomic_DNA"/>
</dbReference>
<dbReference type="Gene3D" id="1.20.58.2190">
    <property type="match status" value="1"/>
</dbReference>
<evidence type="ECO:0000256" key="1">
    <source>
        <dbReference type="SAM" id="MobiDB-lite"/>
    </source>
</evidence>
<dbReference type="Gene3D" id="3.10.20.90">
    <property type="entry name" value="Phosphatidylinositol 3-kinase Catalytic Subunit, Chain A, domain 1"/>
    <property type="match status" value="1"/>
</dbReference>
<dbReference type="AlphaFoldDB" id="A0A087UF33"/>
<sequence length="431" mass="49661">MNPIKDFFMRKRKDQNFKKAGPAHKLNEEKCLQPAENVSSASGYNKPPNHRLSKEAERAAAAALARIEQKQPVNVNWSLQATKIQARKELELENAVKVKEITGPKEVIQDACPALTVSGVYFTCPMIGPEILPKKEIENKIKEFLYAQLEQERGLTSCLIIHTLNRNKEKVHLGIETLARYLTNILDNPEEEKYRRIRFKNKIFQERILPLEGAFDFLVSAGFIQETVTSGGEEEEYFVFQKENLENLENLQMLKEALLSAEPIVPVLDRNLKVLKPSVVTEKIQLPNDFFNLSAEELKREQEAKAEAVELMTQLRTRSMREKDEIKELHVYKFTLIRIRFPDGIILQGTFYVYEKLLAVKNFIMENLAETQKQFNLLLPGGFKLTYDDQSLLELKLVPAVILNFQWLNESSTESVSYLKHETLSLLSYEL</sequence>